<comment type="subcellular location">
    <subcellularLocation>
        <location evidence="2">Secreted</location>
        <location evidence="2">Extracellular space</location>
        <location evidence="2">Extracellular matrix</location>
        <location evidence="2">Basement membrane</location>
    </subcellularLocation>
</comment>
<keyword evidence="8 12" id="KW-0223">Dioxygenase</keyword>
<organism evidence="12 13">
    <name type="scientific">Morchella conica CCBAS932</name>
    <dbReference type="NCBI Taxonomy" id="1392247"/>
    <lineage>
        <taxon>Eukaryota</taxon>
        <taxon>Fungi</taxon>
        <taxon>Dikarya</taxon>
        <taxon>Ascomycota</taxon>
        <taxon>Pezizomycotina</taxon>
        <taxon>Pezizomycetes</taxon>
        <taxon>Pezizales</taxon>
        <taxon>Morchellaceae</taxon>
        <taxon>Morchella</taxon>
    </lineage>
</organism>
<evidence type="ECO:0000256" key="8">
    <source>
        <dbReference type="ARBA" id="ARBA00022964"/>
    </source>
</evidence>
<comment type="cofactor">
    <cofactor evidence="1">
        <name>Fe(2+)</name>
        <dbReference type="ChEBI" id="CHEBI:29033"/>
    </cofactor>
</comment>
<keyword evidence="10" id="KW-0408">Iron</keyword>
<feature type="domain" description="Laminin IV type B" evidence="11">
    <location>
        <begin position="242"/>
        <end position="369"/>
    </location>
</feature>
<evidence type="ECO:0000256" key="9">
    <source>
        <dbReference type="ARBA" id="ARBA00023002"/>
    </source>
</evidence>
<dbReference type="GO" id="GO:0046872">
    <property type="term" value="F:metal ion binding"/>
    <property type="evidence" value="ECO:0007669"/>
    <property type="project" value="UniProtKB-KW"/>
</dbReference>
<evidence type="ECO:0000256" key="5">
    <source>
        <dbReference type="ARBA" id="ARBA00022530"/>
    </source>
</evidence>
<proteinExistence type="inferred from homology"/>
<dbReference type="PANTHER" id="PTHR30468:SF1">
    <property type="entry name" value="ALPHA-KETOGLUTARATE-DEPENDENT SULFONATE DIOXYGENASE"/>
    <property type="match status" value="1"/>
</dbReference>
<dbReference type="InterPro" id="IPR042098">
    <property type="entry name" value="TauD-like_sf"/>
</dbReference>
<evidence type="ECO:0000256" key="2">
    <source>
        <dbReference type="ARBA" id="ARBA00004302"/>
    </source>
</evidence>
<evidence type="ECO:0000256" key="1">
    <source>
        <dbReference type="ARBA" id="ARBA00001954"/>
    </source>
</evidence>
<evidence type="ECO:0000259" key="11">
    <source>
        <dbReference type="PROSITE" id="PS51116"/>
    </source>
</evidence>
<keyword evidence="13" id="KW-1185">Reference proteome</keyword>
<keyword evidence="7" id="KW-0084">Basement membrane</keyword>
<dbReference type="FunCoup" id="A0A3N4KQC8">
    <property type="interactions" value="6"/>
</dbReference>
<dbReference type="STRING" id="1392247.A0A3N4KQC8"/>
<evidence type="ECO:0000256" key="7">
    <source>
        <dbReference type="ARBA" id="ARBA00022869"/>
    </source>
</evidence>
<keyword evidence="5" id="KW-0272">Extracellular matrix</keyword>
<accession>A0A3N4KQC8</accession>
<dbReference type="Pfam" id="PF02668">
    <property type="entry name" value="TauD"/>
    <property type="match status" value="1"/>
</dbReference>
<reference evidence="12 13" key="1">
    <citation type="journal article" date="2018" name="Nat. Ecol. Evol.">
        <title>Pezizomycetes genomes reveal the molecular basis of ectomycorrhizal truffle lifestyle.</title>
        <authorList>
            <person name="Murat C."/>
            <person name="Payen T."/>
            <person name="Noel B."/>
            <person name="Kuo A."/>
            <person name="Morin E."/>
            <person name="Chen J."/>
            <person name="Kohler A."/>
            <person name="Krizsan K."/>
            <person name="Balestrini R."/>
            <person name="Da Silva C."/>
            <person name="Montanini B."/>
            <person name="Hainaut M."/>
            <person name="Levati E."/>
            <person name="Barry K.W."/>
            <person name="Belfiori B."/>
            <person name="Cichocki N."/>
            <person name="Clum A."/>
            <person name="Dockter R.B."/>
            <person name="Fauchery L."/>
            <person name="Guy J."/>
            <person name="Iotti M."/>
            <person name="Le Tacon F."/>
            <person name="Lindquist E.A."/>
            <person name="Lipzen A."/>
            <person name="Malagnac F."/>
            <person name="Mello A."/>
            <person name="Molinier V."/>
            <person name="Miyauchi S."/>
            <person name="Poulain J."/>
            <person name="Riccioni C."/>
            <person name="Rubini A."/>
            <person name="Sitrit Y."/>
            <person name="Splivallo R."/>
            <person name="Traeger S."/>
            <person name="Wang M."/>
            <person name="Zifcakova L."/>
            <person name="Wipf D."/>
            <person name="Zambonelli A."/>
            <person name="Paolocci F."/>
            <person name="Nowrousian M."/>
            <person name="Ottonello S."/>
            <person name="Baldrian P."/>
            <person name="Spatafora J.W."/>
            <person name="Henrissat B."/>
            <person name="Nagy L.G."/>
            <person name="Aury J.M."/>
            <person name="Wincker P."/>
            <person name="Grigoriev I.V."/>
            <person name="Bonfante P."/>
            <person name="Martin F.M."/>
        </authorList>
    </citation>
    <scope>NUCLEOTIDE SEQUENCE [LARGE SCALE GENOMIC DNA]</scope>
    <source>
        <strain evidence="12 13">CCBAS932</strain>
    </source>
</reference>
<dbReference type="InterPro" id="IPR013015">
    <property type="entry name" value="Laminin_IV_B"/>
</dbReference>
<dbReference type="Proteomes" id="UP000277580">
    <property type="component" value="Unassembled WGS sequence"/>
</dbReference>
<dbReference type="GO" id="GO:0016706">
    <property type="term" value="F:2-oxoglutarate-dependent dioxygenase activity"/>
    <property type="evidence" value="ECO:0007669"/>
    <property type="project" value="TreeGrafter"/>
</dbReference>
<keyword evidence="4" id="KW-0964">Secreted</keyword>
<dbReference type="Gene3D" id="3.60.130.10">
    <property type="entry name" value="Clavaminate synthase-like"/>
    <property type="match status" value="1"/>
</dbReference>
<dbReference type="EMBL" id="ML119142">
    <property type="protein sequence ID" value="RPB10581.1"/>
    <property type="molecule type" value="Genomic_DNA"/>
</dbReference>
<protein>
    <submittedName>
        <fullName evidence="12">TfdA family taurine catabolism dioxygenase TauD</fullName>
    </submittedName>
</protein>
<dbReference type="AlphaFoldDB" id="A0A3N4KQC8"/>
<evidence type="ECO:0000256" key="10">
    <source>
        <dbReference type="ARBA" id="ARBA00023004"/>
    </source>
</evidence>
<dbReference type="SUPFAM" id="SSF51197">
    <property type="entry name" value="Clavaminate synthase-like"/>
    <property type="match status" value="1"/>
</dbReference>
<dbReference type="OrthoDB" id="10257314at2759"/>
<dbReference type="InParanoid" id="A0A3N4KQC8"/>
<dbReference type="PANTHER" id="PTHR30468">
    <property type="entry name" value="ALPHA-KETOGLUTARATE-DEPENDENT SULFONATE DIOXYGENASE"/>
    <property type="match status" value="1"/>
</dbReference>
<name>A0A3N4KQC8_9PEZI</name>
<dbReference type="FunFam" id="3.60.130.10:FF:000003">
    <property type="entry name" value="Alpha-ketoglutarate-dependent taurine dioxygenase"/>
    <property type="match status" value="1"/>
</dbReference>
<dbReference type="GO" id="GO:0005604">
    <property type="term" value="C:basement membrane"/>
    <property type="evidence" value="ECO:0007669"/>
    <property type="project" value="UniProtKB-SubCell"/>
</dbReference>
<comment type="similarity">
    <text evidence="3">Belongs to the TfdA dioxygenase family.</text>
</comment>
<keyword evidence="9" id="KW-0560">Oxidoreductase</keyword>
<evidence type="ECO:0000313" key="13">
    <source>
        <dbReference type="Proteomes" id="UP000277580"/>
    </source>
</evidence>
<dbReference type="PROSITE" id="PS51116">
    <property type="entry name" value="LAMININ_IVB"/>
    <property type="match status" value="1"/>
</dbReference>
<evidence type="ECO:0000313" key="12">
    <source>
        <dbReference type="EMBL" id="RPB10581.1"/>
    </source>
</evidence>
<evidence type="ECO:0000256" key="4">
    <source>
        <dbReference type="ARBA" id="ARBA00022525"/>
    </source>
</evidence>
<sequence>MAPAVTIATNDNVLVGDYKEISHGPKAFNKDVEIKGADGHAPAAYPHYLPTWVGDKSYPPLTPFEHTEHALSADPAFPSLLPPHVELAHLSPKFGTEVRGIQLSSLTNAGKDELALFVAQRGVVAFRDQDFADLPIEKALEFGGYFGRHHIHPSSGQPKGYPEIHLVHRGAGEAVEASVLESRTSSVAWHSDVTYEVQPPGTTFLYALDIPKTNGDYSGGDTAFVSQVEAYNRLSEPFKQRLEGLTAIHSGHEQADLARRKGGVVRREPVANEHPIVRTHPATGKKALFINPQFTRHIVGFKKEESDALLKFLYDHIAYGLDFQIRVKWEPKTVVVWDNRVTAHSALLDWDDGGRRHLARITPQAERPF</sequence>
<dbReference type="InterPro" id="IPR003819">
    <property type="entry name" value="TauD/TfdA-like"/>
</dbReference>
<keyword evidence="6" id="KW-0479">Metal-binding</keyword>
<dbReference type="GO" id="GO:0005737">
    <property type="term" value="C:cytoplasm"/>
    <property type="evidence" value="ECO:0007669"/>
    <property type="project" value="TreeGrafter"/>
</dbReference>
<evidence type="ECO:0000256" key="3">
    <source>
        <dbReference type="ARBA" id="ARBA00005896"/>
    </source>
</evidence>
<dbReference type="InterPro" id="IPR051323">
    <property type="entry name" value="AtsK-like"/>
</dbReference>
<evidence type="ECO:0000256" key="6">
    <source>
        <dbReference type="ARBA" id="ARBA00022723"/>
    </source>
</evidence>
<gene>
    <name evidence="12" type="ORF">P167DRAFT_576181</name>
</gene>